<name>A0ABR1WP50_9PEZI</name>
<dbReference type="Proteomes" id="UP001433268">
    <property type="component" value="Unassembled WGS sequence"/>
</dbReference>
<keyword evidence="3" id="KW-1185">Reference proteome</keyword>
<sequence length="76" mass="8311">MPGNSGQKPKKQGGRKSKAKPVMLKRYIDGKGNVIERMADERKSTSTAEYHVDKAGKAIAAFDQAWAQASLYGNRS</sequence>
<feature type="region of interest" description="Disordered" evidence="1">
    <location>
        <begin position="1"/>
        <end position="22"/>
    </location>
</feature>
<dbReference type="RefSeq" id="XP_066668740.1">
    <property type="nucleotide sequence ID" value="XM_066809817.1"/>
</dbReference>
<evidence type="ECO:0000256" key="1">
    <source>
        <dbReference type="SAM" id="MobiDB-lite"/>
    </source>
</evidence>
<proteinExistence type="predicted"/>
<reference evidence="2 3" key="1">
    <citation type="submission" date="2023-01" db="EMBL/GenBank/DDBJ databases">
        <title>Analysis of 21 Apiospora genomes using comparative genomics revels a genus with tremendous synthesis potential of carbohydrate active enzymes and secondary metabolites.</title>
        <authorList>
            <person name="Sorensen T."/>
        </authorList>
    </citation>
    <scope>NUCLEOTIDE SEQUENCE [LARGE SCALE GENOMIC DNA]</scope>
    <source>
        <strain evidence="2 3">CBS 114990</strain>
    </source>
</reference>
<dbReference type="EMBL" id="JAQQWN010000005">
    <property type="protein sequence ID" value="KAK8084231.1"/>
    <property type="molecule type" value="Genomic_DNA"/>
</dbReference>
<organism evidence="2 3">
    <name type="scientific">Apiospora hydei</name>
    <dbReference type="NCBI Taxonomy" id="1337664"/>
    <lineage>
        <taxon>Eukaryota</taxon>
        <taxon>Fungi</taxon>
        <taxon>Dikarya</taxon>
        <taxon>Ascomycota</taxon>
        <taxon>Pezizomycotina</taxon>
        <taxon>Sordariomycetes</taxon>
        <taxon>Xylariomycetidae</taxon>
        <taxon>Amphisphaeriales</taxon>
        <taxon>Apiosporaceae</taxon>
        <taxon>Apiospora</taxon>
    </lineage>
</organism>
<evidence type="ECO:0000313" key="3">
    <source>
        <dbReference type="Proteomes" id="UP001433268"/>
    </source>
</evidence>
<dbReference type="GeneID" id="92042877"/>
<gene>
    <name evidence="2" type="ORF">PG997_005502</name>
</gene>
<protein>
    <submittedName>
        <fullName evidence="2">Uncharacterized protein</fullName>
    </submittedName>
</protein>
<accession>A0ABR1WP50</accession>
<evidence type="ECO:0000313" key="2">
    <source>
        <dbReference type="EMBL" id="KAK8084231.1"/>
    </source>
</evidence>
<feature type="compositionally biased region" description="Basic residues" evidence="1">
    <location>
        <begin position="8"/>
        <end position="19"/>
    </location>
</feature>
<comment type="caution">
    <text evidence="2">The sequence shown here is derived from an EMBL/GenBank/DDBJ whole genome shotgun (WGS) entry which is preliminary data.</text>
</comment>